<evidence type="ECO:0000313" key="2">
    <source>
        <dbReference type="Proteomes" id="UP001630127"/>
    </source>
</evidence>
<evidence type="ECO:0000313" key="1">
    <source>
        <dbReference type="EMBL" id="KAL3534216.1"/>
    </source>
</evidence>
<dbReference type="Proteomes" id="UP001630127">
    <property type="component" value="Unassembled WGS sequence"/>
</dbReference>
<organism evidence="1 2">
    <name type="scientific">Cinchona calisaya</name>
    <dbReference type="NCBI Taxonomy" id="153742"/>
    <lineage>
        <taxon>Eukaryota</taxon>
        <taxon>Viridiplantae</taxon>
        <taxon>Streptophyta</taxon>
        <taxon>Embryophyta</taxon>
        <taxon>Tracheophyta</taxon>
        <taxon>Spermatophyta</taxon>
        <taxon>Magnoliopsida</taxon>
        <taxon>eudicotyledons</taxon>
        <taxon>Gunneridae</taxon>
        <taxon>Pentapetalae</taxon>
        <taxon>asterids</taxon>
        <taxon>lamiids</taxon>
        <taxon>Gentianales</taxon>
        <taxon>Rubiaceae</taxon>
        <taxon>Cinchonoideae</taxon>
        <taxon>Cinchoneae</taxon>
        <taxon>Cinchona</taxon>
    </lineage>
</organism>
<gene>
    <name evidence="1" type="ORF">ACH5RR_002677</name>
</gene>
<accession>A0ABD3AT13</accession>
<name>A0ABD3AT13_9GENT</name>
<reference evidence="1 2" key="1">
    <citation type="submission" date="2024-11" db="EMBL/GenBank/DDBJ databases">
        <title>A near-complete genome assembly of Cinchona calisaya.</title>
        <authorList>
            <person name="Lian D.C."/>
            <person name="Zhao X.W."/>
            <person name="Wei L."/>
        </authorList>
    </citation>
    <scope>NUCLEOTIDE SEQUENCE [LARGE SCALE GENOMIC DNA]</scope>
    <source>
        <tissue evidence="1">Nenye</tissue>
    </source>
</reference>
<dbReference type="AlphaFoldDB" id="A0ABD3AT13"/>
<sequence length="142" mass="15655">MWITSSIDSSHVGALQSTKDAKDLWKVINWRFRGKGNLLRIYNEVIGIVEKEITARKLNDAPKAERVAFVEENGSIAHANTSTQVGNNIKDKRHDQSAKNLAKLVILTNSVEIVNILASKGIQKKIVGNYSLTSSLRISQAG</sequence>
<comment type="caution">
    <text evidence="1">The sequence shown here is derived from an EMBL/GenBank/DDBJ whole genome shotgun (WGS) entry which is preliminary data.</text>
</comment>
<proteinExistence type="predicted"/>
<keyword evidence="2" id="KW-1185">Reference proteome</keyword>
<protein>
    <submittedName>
        <fullName evidence="1">Uncharacterized protein</fullName>
    </submittedName>
</protein>
<dbReference type="EMBL" id="JBJUIK010000002">
    <property type="protein sequence ID" value="KAL3534216.1"/>
    <property type="molecule type" value="Genomic_DNA"/>
</dbReference>